<accession>A0ABS0MM51</accession>
<sequence>MRHTLTLNPSKARAAAHKAMAFSALYANSSLSVRLARYNTHMTKARSLEVGGVQ</sequence>
<proteinExistence type="predicted"/>
<protein>
    <submittedName>
        <fullName evidence="1">Uncharacterized protein</fullName>
    </submittedName>
</protein>
<reference evidence="1 2" key="1">
    <citation type="submission" date="2020-11" db="EMBL/GenBank/DDBJ databases">
        <title>Enhanced detection system for hospital associated transmission using whole genome sequencing surveillance.</title>
        <authorList>
            <person name="Harrison L.H."/>
            <person name="Van Tyne D."/>
            <person name="Marsh J.W."/>
            <person name="Griffith M.P."/>
            <person name="Snyder D.J."/>
            <person name="Cooper V.S."/>
            <person name="Mustapha M."/>
        </authorList>
    </citation>
    <scope>NUCLEOTIDE SEQUENCE [LARGE SCALE GENOMIC DNA]</scope>
    <source>
        <strain evidence="1 2">PSB00013</strain>
    </source>
</reference>
<dbReference type="EMBL" id="JADTXM010000002">
    <property type="protein sequence ID" value="MBH3437787.1"/>
    <property type="molecule type" value="Genomic_DNA"/>
</dbReference>
<comment type="caution">
    <text evidence="1">The sequence shown here is derived from an EMBL/GenBank/DDBJ whole genome shotgun (WGS) entry which is preliminary data.</text>
</comment>
<name>A0ABS0MM51_PSELU</name>
<dbReference type="RefSeq" id="WP_197870919.1">
    <property type="nucleotide sequence ID" value="NZ_JADTXM010000002.1"/>
</dbReference>
<evidence type="ECO:0000313" key="1">
    <source>
        <dbReference type="EMBL" id="MBH3437787.1"/>
    </source>
</evidence>
<dbReference type="Proteomes" id="UP000638986">
    <property type="component" value="Unassembled WGS sequence"/>
</dbReference>
<evidence type="ECO:0000313" key="2">
    <source>
        <dbReference type="Proteomes" id="UP000638986"/>
    </source>
</evidence>
<organism evidence="1 2">
    <name type="scientific">Pseudomonas luteola</name>
    <dbReference type="NCBI Taxonomy" id="47886"/>
    <lineage>
        <taxon>Bacteria</taxon>
        <taxon>Pseudomonadati</taxon>
        <taxon>Pseudomonadota</taxon>
        <taxon>Gammaproteobacteria</taxon>
        <taxon>Pseudomonadales</taxon>
        <taxon>Pseudomonadaceae</taxon>
        <taxon>Pseudomonas</taxon>
    </lineage>
</organism>
<gene>
    <name evidence="1" type="ORF">I5Q09_03685</name>
</gene>